<feature type="region of interest" description="Disordered" evidence="2">
    <location>
        <begin position="333"/>
        <end position="362"/>
    </location>
</feature>
<feature type="compositionally biased region" description="Polar residues" evidence="2">
    <location>
        <begin position="97"/>
        <end position="114"/>
    </location>
</feature>
<gene>
    <name evidence="3" type="ORF">QBC46DRAFT_348955</name>
</gene>
<feature type="compositionally biased region" description="Acidic residues" evidence="2">
    <location>
        <begin position="116"/>
        <end position="127"/>
    </location>
</feature>
<feature type="compositionally biased region" description="Basic and acidic residues" evidence="2">
    <location>
        <begin position="148"/>
        <end position="164"/>
    </location>
</feature>
<name>A0AAN6NID4_9PEZI</name>
<evidence type="ECO:0000313" key="4">
    <source>
        <dbReference type="Proteomes" id="UP001303473"/>
    </source>
</evidence>
<evidence type="ECO:0000256" key="1">
    <source>
        <dbReference type="SAM" id="Coils"/>
    </source>
</evidence>
<dbReference type="AlphaFoldDB" id="A0AAN6NID4"/>
<feature type="compositionally biased region" description="Acidic residues" evidence="2">
    <location>
        <begin position="58"/>
        <end position="68"/>
    </location>
</feature>
<feature type="compositionally biased region" description="Low complexity" evidence="2">
    <location>
        <begin position="337"/>
        <end position="352"/>
    </location>
</feature>
<evidence type="ECO:0000313" key="3">
    <source>
        <dbReference type="EMBL" id="KAK3946375.1"/>
    </source>
</evidence>
<accession>A0AAN6NID4</accession>
<keyword evidence="4" id="KW-1185">Reference proteome</keyword>
<protein>
    <submittedName>
        <fullName evidence="3">Uncharacterized protein</fullName>
    </submittedName>
</protein>
<organism evidence="3 4">
    <name type="scientific">Diplogelasinospora grovesii</name>
    <dbReference type="NCBI Taxonomy" id="303347"/>
    <lineage>
        <taxon>Eukaryota</taxon>
        <taxon>Fungi</taxon>
        <taxon>Dikarya</taxon>
        <taxon>Ascomycota</taxon>
        <taxon>Pezizomycotina</taxon>
        <taxon>Sordariomycetes</taxon>
        <taxon>Sordariomycetidae</taxon>
        <taxon>Sordariales</taxon>
        <taxon>Diplogelasinosporaceae</taxon>
        <taxon>Diplogelasinospora</taxon>
    </lineage>
</organism>
<dbReference type="Proteomes" id="UP001303473">
    <property type="component" value="Unassembled WGS sequence"/>
</dbReference>
<sequence>MESVTESLTVKTLEEQPPSAESKPVEEEEEKVEDSVVNGTRPEEDDNNEELTPPPDTPIDDTPADDTPADEHMSRASSPKFREPGFNVLEDEIVVGTHTNAVHNDQKSSPLRVTSDQEDAEMDEAAEETPAVSTYPKRKRTSVYTDLSEEKESPSAVREEPEVRPRITRPATKTHGMGGVKGVILGYWRDSEPEDPRDKHAVIGFIDVRDRLRTRIQPTTRDGRSIVHEYPLPPGPGGSWVTFEKVAFDDRLVNLDHNQVKEFVKIRAENVRKDETPEEKDMLDEVAIREAIHRVATNPPPESAVPVAIAYGPVIPEHAQMHNRPESKKRRLLGTFNSNTPGGASAGSPGPTQAQSLDNIPGTRPTRILLGYWKMSSESEPLDKHAVYGILGANDMFRVKLVRETRGGRPLLGNFPVGAGALWIHWDEVEFEPHLKLLSRPEIKEYCRVRQRQIDEGELESERIANETKAVYEAQHRVANSFTTSNTYSKKEESVGSPAMLAPALGAMTPNGHGYANGHGYDDSPEVVMVSSVPIRQSNRQNGSNLGLARGRHSLPDVELRAANRPSSQSVDALERTNTIARKEIARVEAMQQRQDQRAAQRAAEQAHAQAQQQAAIAAASGIMASVGPPGQHIQTTSGGNVGGSSNKTQFQDNIQRLTKVWAAQEANRLKASGGTEDAKVYMGVKYERKQNGPFQGKLVSQGTIISIDGEDYVEYRVLTKPTFF</sequence>
<keyword evidence="1" id="KW-0175">Coiled coil</keyword>
<evidence type="ECO:0000256" key="2">
    <source>
        <dbReference type="SAM" id="MobiDB-lite"/>
    </source>
</evidence>
<comment type="caution">
    <text evidence="3">The sequence shown here is derived from an EMBL/GenBank/DDBJ whole genome shotgun (WGS) entry which is preliminary data.</text>
</comment>
<feature type="coiled-coil region" evidence="1">
    <location>
        <begin position="571"/>
        <end position="614"/>
    </location>
</feature>
<dbReference type="EMBL" id="MU853752">
    <property type="protein sequence ID" value="KAK3946375.1"/>
    <property type="molecule type" value="Genomic_DNA"/>
</dbReference>
<feature type="region of interest" description="Disordered" evidence="2">
    <location>
        <begin position="1"/>
        <end position="164"/>
    </location>
</feature>
<proteinExistence type="predicted"/>
<reference evidence="4" key="1">
    <citation type="journal article" date="2023" name="Mol. Phylogenet. Evol.">
        <title>Genome-scale phylogeny and comparative genomics of the fungal order Sordariales.</title>
        <authorList>
            <person name="Hensen N."/>
            <person name="Bonometti L."/>
            <person name="Westerberg I."/>
            <person name="Brannstrom I.O."/>
            <person name="Guillou S."/>
            <person name="Cros-Aarteil S."/>
            <person name="Calhoun S."/>
            <person name="Haridas S."/>
            <person name="Kuo A."/>
            <person name="Mondo S."/>
            <person name="Pangilinan J."/>
            <person name="Riley R."/>
            <person name="LaButti K."/>
            <person name="Andreopoulos B."/>
            <person name="Lipzen A."/>
            <person name="Chen C."/>
            <person name="Yan M."/>
            <person name="Daum C."/>
            <person name="Ng V."/>
            <person name="Clum A."/>
            <person name="Steindorff A."/>
            <person name="Ohm R.A."/>
            <person name="Martin F."/>
            <person name="Silar P."/>
            <person name="Natvig D.O."/>
            <person name="Lalanne C."/>
            <person name="Gautier V."/>
            <person name="Ament-Velasquez S.L."/>
            <person name="Kruys A."/>
            <person name="Hutchinson M.I."/>
            <person name="Powell A.J."/>
            <person name="Barry K."/>
            <person name="Miller A.N."/>
            <person name="Grigoriev I.V."/>
            <person name="Debuchy R."/>
            <person name="Gladieux P."/>
            <person name="Hiltunen Thoren M."/>
            <person name="Johannesson H."/>
        </authorList>
    </citation>
    <scope>NUCLEOTIDE SEQUENCE [LARGE SCALE GENOMIC DNA]</scope>
    <source>
        <strain evidence="4">CBS 340.73</strain>
    </source>
</reference>
<feature type="compositionally biased region" description="Polar residues" evidence="2">
    <location>
        <begin position="1"/>
        <end position="10"/>
    </location>
</feature>